<name>A0A0F9UDR5_9ZZZZ</name>
<dbReference type="InterPro" id="IPR040498">
    <property type="entry name" value="PriA_CRR"/>
</dbReference>
<evidence type="ECO:0000259" key="13">
    <source>
        <dbReference type="PROSITE" id="PS51192"/>
    </source>
</evidence>
<evidence type="ECO:0000256" key="2">
    <source>
        <dbReference type="ARBA" id="ARBA00022705"/>
    </source>
</evidence>
<dbReference type="InterPro" id="IPR005259">
    <property type="entry name" value="PriA"/>
</dbReference>
<dbReference type="EMBL" id="LAZR01000728">
    <property type="protein sequence ID" value="KKN59381.1"/>
    <property type="molecule type" value="Genomic_DNA"/>
</dbReference>
<keyword evidence="8" id="KW-0067">ATP-binding</keyword>
<gene>
    <name evidence="14" type="ORF">LCGC14_0542750</name>
</gene>
<sequence length="714" mass="82152">MTLYAEVILSLPLDQSFTYIVPESCQKIAKIGSRVLVPLGQRMLTGFIVKLGKRRISPEFKLKEIVEVLDEEPIFSPSFLSFTRKLCDYYYSSWGELLQASLPPSFILKSKTRIALSDKGRAALKDEDLSREERDLLGFIQKRSYSVLFLKRKFKVKNLSHFLFRLEKKGLILVQKEIKKARKKATSAVSMSQTQLEIDFSLDAQSQGIADQIARKMEKKVFSPFFLYGPPEKREAVYSRLIKEILASGSRVLFLVPEIALTQTLMERFEKRLGEKVALLHSQLSDRKRELEWRKIKEGEVDVVVGPRSALFSPLDHLGLIIVDEEDDDSYYQLESPSYDARKGALLRARHEGAALVYGSALPSVEAFYRARKGKYLYCLDSEARKTKVEIVDDRLERGLISNKLKERISERLKKKEQILVFFNRRGYASYLFCSRCNYISRCIHCDIALTYHKREGRLVCRYCNYSLAKMDRCPDCGSRMIRERGTGIEAVEEALKTIFPQGRTALFATDLNKVEQGRILRNFWSGKIDILVGTQLLAHQVELPPVSLVAILFPETILTLSDYRASQKTFQTLSRMMRFLESDNKAEVIIQTALPHHFSICQAALADYFSFYKEELRLRQLMNYPPFSRMAEILFQGENLRSVARKSREFSTKLKSFEGDVEILGPALASVSRVRGISRVQVILKTSRKTELDKVLREALKTIKLRKSVWVYE</sequence>
<keyword evidence="6" id="KW-0347">Helicase</keyword>
<evidence type="ECO:0000256" key="12">
    <source>
        <dbReference type="ARBA" id="ARBA00048988"/>
    </source>
</evidence>
<evidence type="ECO:0000256" key="3">
    <source>
        <dbReference type="ARBA" id="ARBA00022723"/>
    </source>
</evidence>
<dbReference type="FunFam" id="3.40.50.300:FF:000489">
    <property type="entry name" value="Primosome assembly protein PriA"/>
    <property type="match status" value="1"/>
</dbReference>
<dbReference type="GO" id="GO:0006310">
    <property type="term" value="P:DNA recombination"/>
    <property type="evidence" value="ECO:0007669"/>
    <property type="project" value="InterPro"/>
</dbReference>
<evidence type="ECO:0000256" key="7">
    <source>
        <dbReference type="ARBA" id="ARBA00022833"/>
    </source>
</evidence>
<keyword evidence="9" id="KW-0238">DNA-binding</keyword>
<feature type="domain" description="Helicase ATP-binding" evidence="13">
    <location>
        <begin position="236"/>
        <end position="381"/>
    </location>
</feature>
<dbReference type="InterPro" id="IPR041222">
    <property type="entry name" value="PriA_3primeBD"/>
</dbReference>
<comment type="catalytic activity">
    <reaction evidence="12">
        <text>ATP + H2O = ADP + phosphate + H(+)</text>
        <dbReference type="Rhea" id="RHEA:13065"/>
        <dbReference type="ChEBI" id="CHEBI:15377"/>
        <dbReference type="ChEBI" id="CHEBI:15378"/>
        <dbReference type="ChEBI" id="CHEBI:30616"/>
        <dbReference type="ChEBI" id="CHEBI:43474"/>
        <dbReference type="ChEBI" id="CHEBI:456216"/>
        <dbReference type="EC" id="5.6.2.4"/>
    </reaction>
</comment>
<keyword evidence="7" id="KW-0862">Zinc</keyword>
<evidence type="ECO:0000256" key="6">
    <source>
        <dbReference type="ARBA" id="ARBA00022806"/>
    </source>
</evidence>
<dbReference type="GO" id="GO:0006270">
    <property type="term" value="P:DNA replication initiation"/>
    <property type="evidence" value="ECO:0007669"/>
    <property type="project" value="TreeGrafter"/>
</dbReference>
<dbReference type="AlphaFoldDB" id="A0A0F9UDR5"/>
<dbReference type="InterPro" id="IPR011545">
    <property type="entry name" value="DEAD/DEAH_box_helicase_dom"/>
</dbReference>
<evidence type="ECO:0000256" key="9">
    <source>
        <dbReference type="ARBA" id="ARBA00023125"/>
    </source>
</evidence>
<dbReference type="GO" id="GO:0003677">
    <property type="term" value="F:DNA binding"/>
    <property type="evidence" value="ECO:0007669"/>
    <property type="project" value="UniProtKB-KW"/>
</dbReference>
<evidence type="ECO:0000256" key="5">
    <source>
        <dbReference type="ARBA" id="ARBA00022801"/>
    </source>
</evidence>
<keyword evidence="10" id="KW-0413">Isomerase</keyword>
<keyword evidence="1" id="KW-0639">Primosome</keyword>
<evidence type="ECO:0000256" key="8">
    <source>
        <dbReference type="ARBA" id="ARBA00022840"/>
    </source>
</evidence>
<dbReference type="Gene3D" id="3.40.50.300">
    <property type="entry name" value="P-loop containing nucleotide triphosphate hydrolases"/>
    <property type="match status" value="2"/>
</dbReference>
<keyword evidence="4" id="KW-0547">Nucleotide-binding</keyword>
<keyword evidence="3" id="KW-0479">Metal-binding</keyword>
<dbReference type="GO" id="GO:0006269">
    <property type="term" value="P:DNA replication, synthesis of primer"/>
    <property type="evidence" value="ECO:0007669"/>
    <property type="project" value="UniProtKB-KW"/>
</dbReference>
<dbReference type="PROSITE" id="PS51192">
    <property type="entry name" value="HELICASE_ATP_BIND_1"/>
    <property type="match status" value="1"/>
</dbReference>
<evidence type="ECO:0000256" key="11">
    <source>
        <dbReference type="ARBA" id="ARBA00034808"/>
    </source>
</evidence>
<comment type="caution">
    <text evidence="14">The sequence shown here is derived from an EMBL/GenBank/DDBJ whole genome shotgun (WGS) entry which is preliminary data.</text>
</comment>
<dbReference type="InterPro" id="IPR014001">
    <property type="entry name" value="Helicase_ATP-bd"/>
</dbReference>
<dbReference type="EC" id="5.6.2.4" evidence="11"/>
<dbReference type="Pfam" id="PF18074">
    <property type="entry name" value="PriA_C"/>
    <property type="match status" value="1"/>
</dbReference>
<dbReference type="PANTHER" id="PTHR30580:SF0">
    <property type="entry name" value="PRIMOSOMAL PROTEIN N"/>
    <property type="match status" value="1"/>
</dbReference>
<dbReference type="Pfam" id="PF18319">
    <property type="entry name" value="Zn_ribbon_PriA"/>
    <property type="match status" value="1"/>
</dbReference>
<dbReference type="GO" id="GO:0005524">
    <property type="term" value="F:ATP binding"/>
    <property type="evidence" value="ECO:0007669"/>
    <property type="project" value="UniProtKB-KW"/>
</dbReference>
<dbReference type="PANTHER" id="PTHR30580">
    <property type="entry name" value="PRIMOSOMAL PROTEIN N"/>
    <property type="match status" value="1"/>
</dbReference>
<dbReference type="Gene3D" id="3.40.1440.60">
    <property type="entry name" value="PriA, 3(prime) DNA-binding domain"/>
    <property type="match status" value="1"/>
</dbReference>
<dbReference type="GO" id="GO:0046872">
    <property type="term" value="F:metal ion binding"/>
    <property type="evidence" value="ECO:0007669"/>
    <property type="project" value="UniProtKB-KW"/>
</dbReference>
<proteinExistence type="inferred from homology"/>
<protein>
    <recommendedName>
        <fullName evidence="11">DNA 3'-5' helicase</fullName>
        <ecNumber evidence="11">5.6.2.4</ecNumber>
    </recommendedName>
</protein>
<accession>A0A0F9UDR5</accession>
<dbReference type="GO" id="GO:1990077">
    <property type="term" value="C:primosome complex"/>
    <property type="evidence" value="ECO:0007669"/>
    <property type="project" value="UniProtKB-KW"/>
</dbReference>
<evidence type="ECO:0000256" key="10">
    <source>
        <dbReference type="ARBA" id="ARBA00023235"/>
    </source>
</evidence>
<dbReference type="Pfam" id="PF00270">
    <property type="entry name" value="DEAD"/>
    <property type="match status" value="1"/>
</dbReference>
<organism evidence="14">
    <name type="scientific">marine sediment metagenome</name>
    <dbReference type="NCBI Taxonomy" id="412755"/>
    <lineage>
        <taxon>unclassified sequences</taxon>
        <taxon>metagenomes</taxon>
        <taxon>ecological metagenomes</taxon>
    </lineage>
</organism>
<dbReference type="Pfam" id="PF17764">
    <property type="entry name" value="PriA_3primeBD"/>
    <property type="match status" value="1"/>
</dbReference>
<dbReference type="GO" id="GO:0016787">
    <property type="term" value="F:hydrolase activity"/>
    <property type="evidence" value="ECO:0007669"/>
    <property type="project" value="UniProtKB-KW"/>
</dbReference>
<dbReference type="InterPro" id="IPR027417">
    <property type="entry name" value="P-loop_NTPase"/>
</dbReference>
<keyword evidence="5" id="KW-0378">Hydrolase</keyword>
<dbReference type="SUPFAM" id="SSF52540">
    <property type="entry name" value="P-loop containing nucleoside triphosphate hydrolases"/>
    <property type="match status" value="2"/>
</dbReference>
<dbReference type="FunFam" id="3.40.1440.60:FF:000001">
    <property type="entry name" value="Primosomal protein N"/>
    <property type="match status" value="1"/>
</dbReference>
<dbReference type="HAMAP" id="MF_00983">
    <property type="entry name" value="PriA"/>
    <property type="match status" value="1"/>
</dbReference>
<reference evidence="14" key="1">
    <citation type="journal article" date="2015" name="Nature">
        <title>Complex archaea that bridge the gap between prokaryotes and eukaryotes.</title>
        <authorList>
            <person name="Spang A."/>
            <person name="Saw J.H."/>
            <person name="Jorgensen S.L."/>
            <person name="Zaremba-Niedzwiedzka K."/>
            <person name="Martijn J."/>
            <person name="Lind A.E."/>
            <person name="van Eijk R."/>
            <person name="Schleper C."/>
            <person name="Guy L."/>
            <person name="Ettema T.J."/>
        </authorList>
    </citation>
    <scope>NUCLEOTIDE SEQUENCE</scope>
</reference>
<evidence type="ECO:0000256" key="4">
    <source>
        <dbReference type="ARBA" id="ARBA00022741"/>
    </source>
</evidence>
<evidence type="ECO:0000313" key="14">
    <source>
        <dbReference type="EMBL" id="KKN59381.1"/>
    </source>
</evidence>
<dbReference type="NCBIfam" id="TIGR00595">
    <property type="entry name" value="priA"/>
    <property type="match status" value="1"/>
</dbReference>
<dbReference type="GO" id="GO:0043138">
    <property type="term" value="F:3'-5' DNA helicase activity"/>
    <property type="evidence" value="ECO:0007669"/>
    <property type="project" value="UniProtKB-EC"/>
</dbReference>
<keyword evidence="2" id="KW-0235">DNA replication</keyword>
<dbReference type="InterPro" id="IPR042115">
    <property type="entry name" value="PriA_3primeBD_sf"/>
</dbReference>
<dbReference type="GO" id="GO:0006302">
    <property type="term" value="P:double-strand break repair"/>
    <property type="evidence" value="ECO:0007669"/>
    <property type="project" value="InterPro"/>
</dbReference>
<evidence type="ECO:0000256" key="1">
    <source>
        <dbReference type="ARBA" id="ARBA00022515"/>
    </source>
</evidence>
<dbReference type="InterPro" id="IPR041236">
    <property type="entry name" value="PriA_C"/>
</dbReference>